<keyword evidence="5" id="KW-1185">Reference proteome</keyword>
<dbReference type="Gene3D" id="2.130.10.30">
    <property type="entry name" value="Regulator of chromosome condensation 1/beta-lactamase-inhibitor protein II"/>
    <property type="match status" value="1"/>
</dbReference>
<feature type="region of interest" description="Disordered" evidence="3">
    <location>
        <begin position="223"/>
        <end position="359"/>
    </location>
</feature>
<dbReference type="InterPro" id="IPR000408">
    <property type="entry name" value="Reg_chr_condens"/>
</dbReference>
<sequence length="698" mass="77579">MDVKCSLFILANGNIYTWGSGTEGQLGHPKLLFLPFPKKLKTPQLYHNTSVISCGESFSAAISNNGQLFMWGKNSDTVDPSKKSSYKQLTPSCMNTDIVEHVSDIKCGGWHAVALTGMPDLHVINDSVSDTSSDSDRDSDDDITTHVTKHRVNDDTEDTTQNKFDNALISKENVIVENLNQTPPVSFLQPRPPRRQYTKQTIGEFYASSTDSHLINKCVVEQNTPRNSSQPNNHKPPPYKVHQVSLNNGASSHEPVHSEKVISKNISTDQSESQNSDTRHLDPHPNPSLKSVSQRTNNGSRNSNKTNARVSNRQTLLPGSNNSRNVHSQTSDHVINSPSVPNAKRENKTDYSHSTVKPKQAQIFSSSAKGTKIQTHKRLFENILVPEQNYNIGTNVEKNIREAKSSNVLLPGTSPPTVTADIVLESTPHNGDDVLPKNKPKTKISMDFIPQKAPEKLTTGYTFYREKSIVSPRELNIMDVEDIHVKRSVNRLLQPKYSRSASSITNENRKELDNLLSSILPRHLKSEQDIDIVNLHHSKQNSSIITRKPPKIHRQRTVPGPNDPNVTRDNRKAPVDGGWCFPVASPPAGRNISPAPALTAEHPTFKPVFSSASSWRRRGDSTLLLGKIGSDFSKGSDSKVSTQAADTRLIFPSSDNETLKFSSDLHKCQNNNVRKKSLSANYNRMTHPRKPLQRKLSS</sequence>
<evidence type="ECO:0000313" key="5">
    <source>
        <dbReference type="Proteomes" id="UP001347796"/>
    </source>
</evidence>
<dbReference type="SUPFAM" id="SSF50985">
    <property type="entry name" value="RCC1/BLIP-II"/>
    <property type="match status" value="1"/>
</dbReference>
<feature type="compositionally biased region" description="Polar residues" evidence="3">
    <location>
        <begin position="288"/>
        <end position="340"/>
    </location>
</feature>
<evidence type="ECO:0000256" key="1">
    <source>
        <dbReference type="ARBA" id="ARBA00022737"/>
    </source>
</evidence>
<comment type="caution">
    <text evidence="4">The sequence shown here is derived from an EMBL/GenBank/DDBJ whole genome shotgun (WGS) entry which is preliminary data.</text>
</comment>
<accession>A0AAN8JS63</accession>
<protein>
    <submittedName>
        <fullName evidence="4">Uncharacterized protein</fullName>
    </submittedName>
</protein>
<feature type="repeat" description="RCC1" evidence="2">
    <location>
        <begin position="66"/>
        <end position="118"/>
    </location>
</feature>
<name>A0AAN8JS63_PATCE</name>
<keyword evidence="1" id="KW-0677">Repeat</keyword>
<dbReference type="InterPro" id="IPR051210">
    <property type="entry name" value="Ub_ligase/GEF_domain"/>
</dbReference>
<dbReference type="EMBL" id="JAZGQO010000008">
    <property type="protein sequence ID" value="KAK6179123.1"/>
    <property type="molecule type" value="Genomic_DNA"/>
</dbReference>
<dbReference type="InterPro" id="IPR009091">
    <property type="entry name" value="RCC1/BLIP-II"/>
</dbReference>
<reference evidence="4 5" key="1">
    <citation type="submission" date="2024-01" db="EMBL/GenBank/DDBJ databases">
        <title>The genome of the rayed Mediterranean limpet Patella caerulea (Linnaeus, 1758).</title>
        <authorList>
            <person name="Anh-Thu Weber A."/>
            <person name="Halstead-Nussloch G."/>
        </authorList>
    </citation>
    <scope>NUCLEOTIDE SEQUENCE [LARGE SCALE GENOMIC DNA]</scope>
    <source>
        <strain evidence="4">AATW-2023a</strain>
        <tissue evidence="4">Whole specimen</tissue>
    </source>
</reference>
<organism evidence="4 5">
    <name type="scientific">Patella caerulea</name>
    <name type="common">Rayed Mediterranean limpet</name>
    <dbReference type="NCBI Taxonomy" id="87958"/>
    <lineage>
        <taxon>Eukaryota</taxon>
        <taxon>Metazoa</taxon>
        <taxon>Spiralia</taxon>
        <taxon>Lophotrochozoa</taxon>
        <taxon>Mollusca</taxon>
        <taxon>Gastropoda</taxon>
        <taxon>Patellogastropoda</taxon>
        <taxon>Patelloidea</taxon>
        <taxon>Patellidae</taxon>
        <taxon>Patella</taxon>
    </lineage>
</organism>
<dbReference type="Proteomes" id="UP001347796">
    <property type="component" value="Unassembled WGS sequence"/>
</dbReference>
<evidence type="ECO:0000256" key="3">
    <source>
        <dbReference type="SAM" id="MobiDB-lite"/>
    </source>
</evidence>
<evidence type="ECO:0000256" key="2">
    <source>
        <dbReference type="PROSITE-ProRule" id="PRU00235"/>
    </source>
</evidence>
<feature type="compositionally biased region" description="Polar residues" evidence="3">
    <location>
        <begin position="264"/>
        <end position="276"/>
    </location>
</feature>
<gene>
    <name evidence="4" type="ORF">SNE40_011551</name>
</gene>
<feature type="compositionally biased region" description="Polar residues" evidence="3">
    <location>
        <begin position="223"/>
        <end position="233"/>
    </location>
</feature>
<feature type="region of interest" description="Disordered" evidence="3">
    <location>
        <begin position="550"/>
        <end position="573"/>
    </location>
</feature>
<dbReference type="PANTHER" id="PTHR22870:SF466">
    <property type="entry name" value="ANKYRIN REPEAT-CONTAINING PROTEIN"/>
    <property type="match status" value="1"/>
</dbReference>
<evidence type="ECO:0000313" key="4">
    <source>
        <dbReference type="EMBL" id="KAK6179123.1"/>
    </source>
</evidence>
<dbReference type="PANTHER" id="PTHR22870">
    <property type="entry name" value="REGULATOR OF CHROMOSOME CONDENSATION"/>
    <property type="match status" value="1"/>
</dbReference>
<proteinExistence type="predicted"/>
<dbReference type="AlphaFoldDB" id="A0AAN8JS63"/>
<feature type="region of interest" description="Disordered" evidence="3">
    <location>
        <begin position="126"/>
        <end position="159"/>
    </location>
</feature>
<dbReference type="PROSITE" id="PS50012">
    <property type="entry name" value="RCC1_3"/>
    <property type="match status" value="2"/>
</dbReference>
<dbReference type="Pfam" id="PF00415">
    <property type="entry name" value="RCC1"/>
    <property type="match status" value="1"/>
</dbReference>
<feature type="repeat" description="RCC1" evidence="2">
    <location>
        <begin position="13"/>
        <end position="65"/>
    </location>
</feature>